<evidence type="ECO:0000313" key="2">
    <source>
        <dbReference type="EMBL" id="MCT7942574.1"/>
    </source>
</evidence>
<keyword evidence="3" id="KW-1185">Reference proteome</keyword>
<evidence type="ECO:0000256" key="1">
    <source>
        <dbReference type="SAM" id="SignalP"/>
    </source>
</evidence>
<dbReference type="AlphaFoldDB" id="A0A9X3AVR6"/>
<name>A0A9X3AVR6_9GAMM</name>
<organism evidence="2 3">
    <name type="scientific">Shewanella holmiensis</name>
    <dbReference type="NCBI Taxonomy" id="2952222"/>
    <lineage>
        <taxon>Bacteria</taxon>
        <taxon>Pseudomonadati</taxon>
        <taxon>Pseudomonadota</taxon>
        <taxon>Gammaproteobacteria</taxon>
        <taxon>Alteromonadales</taxon>
        <taxon>Shewanellaceae</taxon>
        <taxon>Shewanella</taxon>
    </lineage>
</organism>
<dbReference type="PROSITE" id="PS51257">
    <property type="entry name" value="PROKAR_LIPOPROTEIN"/>
    <property type="match status" value="1"/>
</dbReference>
<dbReference type="EMBL" id="JAMTCD010000015">
    <property type="protein sequence ID" value="MCT7942574.1"/>
    <property type="molecule type" value="Genomic_DNA"/>
</dbReference>
<proteinExistence type="predicted"/>
<comment type="caution">
    <text evidence="2">The sequence shown here is derived from an EMBL/GenBank/DDBJ whole genome shotgun (WGS) entry which is preliminary data.</text>
</comment>
<gene>
    <name evidence="2" type="ORF">NE535_12305</name>
</gene>
<feature type="chain" id="PRO_5040785525" description="Lipoprotein" evidence="1">
    <location>
        <begin position="20"/>
        <end position="66"/>
    </location>
</feature>
<keyword evidence="1" id="KW-0732">Signal</keyword>
<dbReference type="Proteomes" id="UP001155546">
    <property type="component" value="Unassembled WGS sequence"/>
</dbReference>
<evidence type="ECO:0000313" key="3">
    <source>
        <dbReference type="Proteomes" id="UP001155546"/>
    </source>
</evidence>
<dbReference type="RefSeq" id="WP_261298935.1">
    <property type="nucleotide sequence ID" value="NZ_JAMTCD010000015.1"/>
</dbReference>
<sequence>MLRKSVFGCLVLLSLSACSASTSDSYEDEDINVEVQVPAEAVDPMMENNERLIRESQEDVWQKRIK</sequence>
<reference evidence="2" key="1">
    <citation type="journal article" date="2023" name="Int. J. Syst. Evol. Microbiol.">
        <title>&lt;i&gt;Shewanella septentrionalis&lt;/i&gt; sp. nov. and &lt;i&gt;Shewanella holmiensis&lt;/i&gt; sp. nov., isolated from Baltic Sea water and sediments.</title>
        <authorList>
            <person name="Martin-Rodriguez A.J."/>
            <person name="Thorell K."/>
            <person name="Joffre E."/>
            <person name="Jensie-Markopoulos S."/>
            <person name="Moore E.R.B."/>
            <person name="Sjoling A."/>
        </authorList>
    </citation>
    <scope>NUCLEOTIDE SEQUENCE</scope>
    <source>
        <strain evidence="2">SP1S2-7</strain>
    </source>
</reference>
<accession>A0A9X3AVR6</accession>
<protein>
    <recommendedName>
        <fullName evidence="4">Lipoprotein</fullName>
    </recommendedName>
</protein>
<evidence type="ECO:0008006" key="4">
    <source>
        <dbReference type="Google" id="ProtNLM"/>
    </source>
</evidence>
<feature type="signal peptide" evidence="1">
    <location>
        <begin position="1"/>
        <end position="19"/>
    </location>
</feature>